<comment type="caution">
    <text evidence="2">The sequence shown here is derived from an EMBL/GenBank/DDBJ whole genome shotgun (WGS) entry which is preliminary data.</text>
</comment>
<keyword evidence="3" id="KW-1185">Reference proteome</keyword>
<feature type="transmembrane region" description="Helical" evidence="1">
    <location>
        <begin position="49"/>
        <end position="67"/>
    </location>
</feature>
<organism evidence="2 3">
    <name type="scientific">Thalassobacterium maritimum</name>
    <dbReference type="NCBI Taxonomy" id="3041265"/>
    <lineage>
        <taxon>Bacteria</taxon>
        <taxon>Pseudomonadati</taxon>
        <taxon>Verrucomicrobiota</taxon>
        <taxon>Opitutia</taxon>
        <taxon>Puniceicoccales</taxon>
        <taxon>Coraliomargaritaceae</taxon>
        <taxon>Thalassobacterium</taxon>
    </lineage>
</organism>
<proteinExistence type="predicted"/>
<dbReference type="RefSeq" id="WP_308952507.1">
    <property type="nucleotide sequence ID" value="NZ_JARXHW010000090.1"/>
</dbReference>
<evidence type="ECO:0000256" key="1">
    <source>
        <dbReference type="SAM" id="Phobius"/>
    </source>
</evidence>
<sequence length="70" mass="7249">MTAIGTTDWAYWDLIWGSGDPAASGVATNDMNGGFGIGSISNLGAGTELRGTSAFLAGVFMLGLFLFRSR</sequence>
<evidence type="ECO:0000313" key="2">
    <source>
        <dbReference type="EMBL" id="MDQ8209591.1"/>
    </source>
</evidence>
<keyword evidence="1" id="KW-1133">Transmembrane helix</keyword>
<keyword evidence="1" id="KW-0812">Transmembrane</keyword>
<name>A0ABU1AZM2_9BACT</name>
<reference evidence="2 3" key="1">
    <citation type="submission" date="2023-04" db="EMBL/GenBank/DDBJ databases">
        <title>A novel bacteria isolated from coastal sediment.</title>
        <authorList>
            <person name="Liu X.-J."/>
            <person name="Du Z.-J."/>
        </authorList>
    </citation>
    <scope>NUCLEOTIDE SEQUENCE [LARGE SCALE GENOMIC DNA]</scope>
    <source>
        <strain evidence="2 3">SDUM461003</strain>
    </source>
</reference>
<evidence type="ECO:0000313" key="3">
    <source>
        <dbReference type="Proteomes" id="UP001225316"/>
    </source>
</evidence>
<accession>A0ABU1AZM2</accession>
<dbReference type="Proteomes" id="UP001225316">
    <property type="component" value="Unassembled WGS sequence"/>
</dbReference>
<protein>
    <recommendedName>
        <fullName evidence="4">VPDSG-CTERM protein sorting domain-containing protein</fullName>
    </recommendedName>
</protein>
<gene>
    <name evidence="2" type="ORF">QEH52_18855</name>
</gene>
<evidence type="ECO:0008006" key="4">
    <source>
        <dbReference type="Google" id="ProtNLM"/>
    </source>
</evidence>
<keyword evidence="1" id="KW-0472">Membrane</keyword>
<dbReference type="EMBL" id="JARXHW010000090">
    <property type="protein sequence ID" value="MDQ8209591.1"/>
    <property type="molecule type" value="Genomic_DNA"/>
</dbReference>